<evidence type="ECO:0000313" key="1">
    <source>
        <dbReference type="EMBL" id="EPB87213.1"/>
    </source>
</evidence>
<dbReference type="VEuPathDB" id="FungiDB:HMPREF1544_06038"/>
<dbReference type="InParanoid" id="S2JWN6"/>
<sequence>MFYTADAMTYEAIRYFVASQIPTIIDKILDSAHEVLGALCTIEDLAKSPSRAPKQSSSANVAFQRPITLVCCDAKVFTRLSNTRLMSDFGKLLTPSQSPFMPRRFIGEPAMILQCSQALATATQSTTPIALLLDQVKVHDDRVSLG</sequence>
<reference evidence="2" key="1">
    <citation type="submission" date="2013-05" db="EMBL/GenBank/DDBJ databases">
        <title>The Genome sequence of Mucor circinelloides f. circinelloides 1006PhL.</title>
        <authorList>
            <consortium name="The Broad Institute Genomics Platform"/>
            <person name="Cuomo C."/>
            <person name="Earl A."/>
            <person name="Findley K."/>
            <person name="Lee S.C."/>
            <person name="Walker B."/>
            <person name="Young S."/>
            <person name="Zeng Q."/>
            <person name="Gargeya S."/>
            <person name="Fitzgerald M."/>
            <person name="Haas B."/>
            <person name="Abouelleil A."/>
            <person name="Allen A.W."/>
            <person name="Alvarado L."/>
            <person name="Arachchi H.M."/>
            <person name="Berlin A.M."/>
            <person name="Chapman S.B."/>
            <person name="Gainer-Dewar J."/>
            <person name="Goldberg J."/>
            <person name="Griggs A."/>
            <person name="Gujja S."/>
            <person name="Hansen M."/>
            <person name="Howarth C."/>
            <person name="Imamovic A."/>
            <person name="Ireland A."/>
            <person name="Larimer J."/>
            <person name="McCowan C."/>
            <person name="Murphy C."/>
            <person name="Pearson M."/>
            <person name="Poon T.W."/>
            <person name="Priest M."/>
            <person name="Roberts A."/>
            <person name="Saif S."/>
            <person name="Shea T."/>
            <person name="Sisk P."/>
            <person name="Sykes S."/>
            <person name="Wortman J."/>
            <person name="Nusbaum C."/>
            <person name="Birren B."/>
        </authorList>
    </citation>
    <scope>NUCLEOTIDE SEQUENCE [LARGE SCALE GENOMIC DNA]</scope>
    <source>
        <strain evidence="2">1006PhL</strain>
    </source>
</reference>
<name>S2JWN6_MUCC1</name>
<evidence type="ECO:0000313" key="2">
    <source>
        <dbReference type="Proteomes" id="UP000014254"/>
    </source>
</evidence>
<dbReference type="EMBL" id="KE123973">
    <property type="protein sequence ID" value="EPB87213.1"/>
    <property type="molecule type" value="Genomic_DNA"/>
</dbReference>
<organism evidence="1 2">
    <name type="scientific">Mucor circinelloides f. circinelloides (strain 1006PhL)</name>
    <name type="common">Mucormycosis agent</name>
    <name type="synonym">Calyptromyces circinelloides</name>
    <dbReference type="NCBI Taxonomy" id="1220926"/>
    <lineage>
        <taxon>Eukaryota</taxon>
        <taxon>Fungi</taxon>
        <taxon>Fungi incertae sedis</taxon>
        <taxon>Mucoromycota</taxon>
        <taxon>Mucoromycotina</taxon>
        <taxon>Mucoromycetes</taxon>
        <taxon>Mucorales</taxon>
        <taxon>Mucorineae</taxon>
        <taxon>Mucoraceae</taxon>
        <taxon>Mucor</taxon>
    </lineage>
</organism>
<dbReference type="Proteomes" id="UP000014254">
    <property type="component" value="Unassembled WGS sequence"/>
</dbReference>
<proteinExistence type="predicted"/>
<accession>S2JWN6</accession>
<keyword evidence="2" id="KW-1185">Reference proteome</keyword>
<dbReference type="OrthoDB" id="10462384at2759"/>
<gene>
    <name evidence="1" type="ORF">HMPREF1544_06038</name>
</gene>
<dbReference type="AlphaFoldDB" id="S2JWN6"/>
<dbReference type="STRING" id="1220926.S2JWN6"/>
<protein>
    <submittedName>
        <fullName evidence="1">Uncharacterized protein</fullName>
    </submittedName>
</protein>